<dbReference type="AlphaFoldDB" id="A0A8B8ME56"/>
<dbReference type="GeneID" id="113873171"/>
<feature type="region of interest" description="Disordered" evidence="1">
    <location>
        <begin position="52"/>
        <end position="79"/>
    </location>
</feature>
<name>A0A8B8ME56_ABRPR</name>
<proteinExistence type="predicted"/>
<evidence type="ECO:0000256" key="1">
    <source>
        <dbReference type="SAM" id="MobiDB-lite"/>
    </source>
</evidence>
<evidence type="ECO:0000313" key="3">
    <source>
        <dbReference type="RefSeq" id="XP_027366976.1"/>
    </source>
</evidence>
<dbReference type="RefSeq" id="XP_027366976.1">
    <property type="nucleotide sequence ID" value="XM_027511175.1"/>
</dbReference>
<dbReference type="Proteomes" id="UP000694853">
    <property type="component" value="Unplaced"/>
</dbReference>
<evidence type="ECO:0000313" key="2">
    <source>
        <dbReference type="Proteomes" id="UP000694853"/>
    </source>
</evidence>
<feature type="compositionally biased region" description="Polar residues" evidence="1">
    <location>
        <begin position="52"/>
        <end position="78"/>
    </location>
</feature>
<dbReference type="KEGG" id="aprc:113873171"/>
<dbReference type="InterPro" id="IPR006502">
    <property type="entry name" value="PDDEXK-like"/>
</dbReference>
<reference evidence="2" key="1">
    <citation type="journal article" date="2019" name="Toxins">
        <title>Detection of Abrin-Like and Prepropulchellin-Like Toxin Genes and Transcripts Using Whole Genome Sequencing and Full-Length Transcript Sequencing of Abrus precatorius.</title>
        <authorList>
            <person name="Hovde B.T."/>
            <person name="Daligault H.E."/>
            <person name="Hanschen E.R."/>
            <person name="Kunde Y.A."/>
            <person name="Johnson M.B."/>
            <person name="Starkenburg S.R."/>
            <person name="Johnson S.L."/>
        </authorList>
    </citation>
    <scope>NUCLEOTIDE SEQUENCE [LARGE SCALE GENOMIC DNA]</scope>
</reference>
<sequence length="394" mass="42938">MPPMKIQPIDVDSQKLKESTAVVRNDAAKPVLKSRLKRLFVFDRQFPNVLRNNTSSEKTTAGETPQFNNKDGAGTTTGEFEPSSVCLDKMVQSFIEDSNEKQTQAAKCGRNRCNCFNGNSNDSSDEELDVFGESISSGSFGDASDALKTLIPCASVAERNLLADTTKIVDKNSKVYKRKDDLRKIVTEGLSSLGYDSSICKSKWDKTLSYPAGEYEYIDVVVEGERLIVDIDFRSEFEIARSTGTYKSILQSLPNIFVGKSDRLCQIVAAVSEAAKQSLKKKGMHVPPWRKADYMLAKWLSSSCTRANPPPPVAIHESTENLGDSAAAESDCGELELIFGEKTSSPDPVTISGGEKSVAPVAMATWQPPAVKVKSVERGTKVVTGLASLLKDKP</sequence>
<dbReference type="OrthoDB" id="691424at2759"/>
<accession>A0A8B8ME56</accession>
<gene>
    <name evidence="3" type="primary">LOC113873171</name>
</gene>
<dbReference type="Pfam" id="PF04720">
    <property type="entry name" value="PDDEXK_6"/>
    <property type="match status" value="1"/>
</dbReference>
<dbReference type="NCBIfam" id="TIGR01615">
    <property type="entry name" value="A_thal_3542"/>
    <property type="match status" value="1"/>
</dbReference>
<dbReference type="PANTHER" id="PTHR31579:SF1">
    <property type="entry name" value="OS03G0796600 PROTEIN"/>
    <property type="match status" value="1"/>
</dbReference>
<organism evidence="2 3">
    <name type="scientific">Abrus precatorius</name>
    <name type="common">Indian licorice</name>
    <name type="synonym">Glycine abrus</name>
    <dbReference type="NCBI Taxonomy" id="3816"/>
    <lineage>
        <taxon>Eukaryota</taxon>
        <taxon>Viridiplantae</taxon>
        <taxon>Streptophyta</taxon>
        <taxon>Embryophyta</taxon>
        <taxon>Tracheophyta</taxon>
        <taxon>Spermatophyta</taxon>
        <taxon>Magnoliopsida</taxon>
        <taxon>eudicotyledons</taxon>
        <taxon>Gunneridae</taxon>
        <taxon>Pentapetalae</taxon>
        <taxon>rosids</taxon>
        <taxon>fabids</taxon>
        <taxon>Fabales</taxon>
        <taxon>Fabaceae</taxon>
        <taxon>Papilionoideae</taxon>
        <taxon>50 kb inversion clade</taxon>
        <taxon>NPAAA clade</taxon>
        <taxon>indigoferoid/millettioid clade</taxon>
        <taxon>Abreae</taxon>
        <taxon>Abrus</taxon>
    </lineage>
</organism>
<protein>
    <submittedName>
        <fullName evidence="3">Uncharacterized protein LOC113873171 isoform X1</fullName>
    </submittedName>
</protein>
<reference evidence="3" key="2">
    <citation type="submission" date="2025-08" db="UniProtKB">
        <authorList>
            <consortium name="RefSeq"/>
        </authorList>
    </citation>
    <scope>IDENTIFICATION</scope>
    <source>
        <tissue evidence="3">Young leaves</tissue>
    </source>
</reference>
<keyword evidence="2" id="KW-1185">Reference proteome</keyword>
<dbReference type="PANTHER" id="PTHR31579">
    <property type="entry name" value="OS03G0796600 PROTEIN"/>
    <property type="match status" value="1"/>
</dbReference>